<dbReference type="EMBL" id="FONW01000010">
    <property type="protein sequence ID" value="SFF60742.1"/>
    <property type="molecule type" value="Genomic_DNA"/>
</dbReference>
<name>A0A1I2K0V6_9BACT</name>
<protein>
    <recommendedName>
        <fullName evidence="3">HEPN domain-containing protein</fullName>
    </recommendedName>
</protein>
<organism evidence="1 2">
    <name type="scientific">Sunxiuqinia elliptica</name>
    <dbReference type="NCBI Taxonomy" id="655355"/>
    <lineage>
        <taxon>Bacteria</taxon>
        <taxon>Pseudomonadati</taxon>
        <taxon>Bacteroidota</taxon>
        <taxon>Bacteroidia</taxon>
        <taxon>Marinilabiliales</taxon>
        <taxon>Prolixibacteraceae</taxon>
        <taxon>Sunxiuqinia</taxon>
    </lineage>
</organism>
<proteinExistence type="predicted"/>
<evidence type="ECO:0008006" key="3">
    <source>
        <dbReference type="Google" id="ProtNLM"/>
    </source>
</evidence>
<dbReference type="AlphaFoldDB" id="A0A1I2K0V6"/>
<keyword evidence="2" id="KW-1185">Reference proteome</keyword>
<accession>A0A1I2K0V6</accession>
<reference evidence="1 2" key="1">
    <citation type="submission" date="2016-10" db="EMBL/GenBank/DDBJ databases">
        <authorList>
            <person name="de Groot N.N."/>
        </authorList>
    </citation>
    <scope>NUCLEOTIDE SEQUENCE [LARGE SCALE GENOMIC DNA]</scope>
    <source>
        <strain evidence="1 2">CGMCC 1.9156</strain>
    </source>
</reference>
<gene>
    <name evidence="1" type="ORF">SAMN05216283_110133</name>
</gene>
<evidence type="ECO:0000313" key="1">
    <source>
        <dbReference type="EMBL" id="SFF60742.1"/>
    </source>
</evidence>
<sequence length="549" mass="63572">MKATIEPGFSEMKDRALSEKLTQLTREFPIAFIFYYPRQETSSAHVLIIPLEGKHARLIESRKWIRNKGDKNKPLLHVISLGKMAFEYRAGNPFIACYCQKSAIIYQSPQAGDCPDTEWHSVKKKFKKYTERYYHDRELLLSEATHFQQMGSLTGTHLTYLSAFKHTIRYLETLYAGHSFDSSNLHRRIKYLSYFIPAIEKGFVKKNSNEYYLVSELERGKEAAEYGDEVRLNENLFDSIAATEFKLYQFVSDRFSALKRQIKSGGHLQAIVSKPKFSPEGKELARLITLLQKMHPVEEVYLFHQSQHDRTTTYFLLVIGEGLGTAILNRVQQSVKAKTGGQHAVVLIGHSLTWIQTNLFYHQAFFQKIMLPVNRKFQSHPNHPSIHWEIPYTPNYPDLEYYYSSSIKMAKQYFVLRTNATENNTEGLSNLFGQSVLGLFRTYIFAKLSYLPNYLPAYSLWKLCVYAEARLEKVEFLFEKCCGESFFKTVDKANKFHHRISSLAEEKLLVMDEILNLLLEELETACKSVKGESIRDVLLRSDTPAPQEE</sequence>
<dbReference type="RefSeq" id="WP_093920997.1">
    <property type="nucleotide sequence ID" value="NZ_FONW01000010.1"/>
</dbReference>
<dbReference type="Proteomes" id="UP000198964">
    <property type="component" value="Unassembled WGS sequence"/>
</dbReference>
<evidence type="ECO:0000313" key="2">
    <source>
        <dbReference type="Proteomes" id="UP000198964"/>
    </source>
</evidence>